<comment type="caution">
    <text evidence="2">The sequence shown here is derived from an EMBL/GenBank/DDBJ whole genome shotgun (WGS) entry which is preliminary data.</text>
</comment>
<feature type="chain" id="PRO_5022900879" description="Lipoprotein" evidence="1">
    <location>
        <begin position="20"/>
        <end position="177"/>
    </location>
</feature>
<dbReference type="Proteomes" id="UP000183760">
    <property type="component" value="Unassembled WGS sequence"/>
</dbReference>
<proteinExistence type="predicted"/>
<gene>
    <name evidence="2" type="ORF">MFU01_26980</name>
    <name evidence="3" type="ORF">SAMN05443572_101324</name>
</gene>
<evidence type="ECO:0000256" key="1">
    <source>
        <dbReference type="SAM" id="SignalP"/>
    </source>
</evidence>
<dbReference type="RefSeq" id="WP_074948547.1">
    <property type="nucleotide sequence ID" value="NZ_BJXR01000025.1"/>
</dbReference>
<dbReference type="EMBL" id="BJXR01000025">
    <property type="protein sequence ID" value="GEN07661.1"/>
    <property type="molecule type" value="Genomic_DNA"/>
</dbReference>
<dbReference type="STRING" id="1334629.MFUL124B02_02505"/>
<evidence type="ECO:0000313" key="4">
    <source>
        <dbReference type="Proteomes" id="UP000183760"/>
    </source>
</evidence>
<accession>A0A511T0H3</accession>
<keyword evidence="4" id="KW-1185">Reference proteome</keyword>
<dbReference type="AlphaFoldDB" id="A0A511T0H3"/>
<protein>
    <recommendedName>
        <fullName evidence="6">Lipoprotein</fullName>
    </recommendedName>
</protein>
<evidence type="ECO:0000313" key="3">
    <source>
        <dbReference type="EMBL" id="SES83675.1"/>
    </source>
</evidence>
<reference evidence="2 5" key="2">
    <citation type="submission" date="2019-07" db="EMBL/GenBank/DDBJ databases">
        <title>Whole genome shotgun sequence of Myxococcus fulvus NBRC 100333.</title>
        <authorList>
            <person name="Hosoyama A."/>
            <person name="Uohara A."/>
            <person name="Ohji S."/>
            <person name="Ichikawa N."/>
        </authorList>
    </citation>
    <scope>NUCLEOTIDE SEQUENCE [LARGE SCALE GENOMIC DNA]</scope>
    <source>
        <strain evidence="2 5">NBRC 100333</strain>
    </source>
</reference>
<name>A0A511T0H3_MYXFU</name>
<dbReference type="OrthoDB" id="5507207at2"/>
<reference evidence="3 4" key="1">
    <citation type="submission" date="2016-10" db="EMBL/GenBank/DDBJ databases">
        <authorList>
            <person name="Varghese N."/>
            <person name="Submissions S."/>
        </authorList>
    </citation>
    <scope>NUCLEOTIDE SEQUENCE [LARGE SCALE GENOMIC DNA]</scope>
    <source>
        <strain evidence="3 4">DSM 16525</strain>
    </source>
</reference>
<sequence>MKPSRFLALGLLASAPVLAANSPDQYLDLRTRERAVSLRVTEDNLSGPQLQLYFGDDVVRGRAFGRPVNLKVEDDTVRGIYGQGPVDLKVTEEGDMLEAVGTFGGQLSNFRVSPDQIAGNIGRCSYELVTKNKGKDLYTGWRTCGGRLDNAVTLSIPPALAEDDTGLVTALSIVLAQ</sequence>
<evidence type="ECO:0000313" key="5">
    <source>
        <dbReference type="Proteomes" id="UP000321514"/>
    </source>
</evidence>
<feature type="signal peptide" evidence="1">
    <location>
        <begin position="1"/>
        <end position="19"/>
    </location>
</feature>
<keyword evidence="1" id="KW-0732">Signal</keyword>
<dbReference type="Proteomes" id="UP000321514">
    <property type="component" value="Unassembled WGS sequence"/>
</dbReference>
<evidence type="ECO:0008006" key="6">
    <source>
        <dbReference type="Google" id="ProtNLM"/>
    </source>
</evidence>
<dbReference type="EMBL" id="FOIB01000001">
    <property type="protein sequence ID" value="SES83675.1"/>
    <property type="molecule type" value="Genomic_DNA"/>
</dbReference>
<evidence type="ECO:0000313" key="2">
    <source>
        <dbReference type="EMBL" id="GEN07661.1"/>
    </source>
</evidence>
<organism evidence="2 5">
    <name type="scientific">Myxococcus fulvus</name>
    <dbReference type="NCBI Taxonomy" id="33"/>
    <lineage>
        <taxon>Bacteria</taxon>
        <taxon>Pseudomonadati</taxon>
        <taxon>Myxococcota</taxon>
        <taxon>Myxococcia</taxon>
        <taxon>Myxococcales</taxon>
        <taxon>Cystobacterineae</taxon>
        <taxon>Myxococcaceae</taxon>
        <taxon>Myxococcus</taxon>
    </lineage>
</organism>